<dbReference type="CDD" id="cd06574">
    <property type="entry name" value="TM_PBP1_branched-chain-AA_like"/>
    <property type="match status" value="1"/>
</dbReference>
<sequence length="291" mass="30814">MDIIISSVSQGFLWSIMAIGVYLTYRILDVADLTAEASFPLGAAISASQIVSGTSPLLATLMGLGGGLLAGLVSGLLHTKLKIPALLAGILTMTGLYSVNLRIMGQANVSLLGKKTVMRTFNDLGMTNQLATLIVGIIASLIVILFLFLFFRTAIGLAIHATGDNIAMSEANGINTDNMKIIGYMISNGLIALSGALMAQSNGYADISMGIGTIVIGLASVIISEVLFKDVSFVKRLFLIILGSIIYRFIISLVLYLGVAPTDLKLFSAIVLTICLSSPLIKNKFIKKKHL</sequence>
<dbReference type="InterPro" id="IPR001851">
    <property type="entry name" value="ABC_transp_permease"/>
</dbReference>
<accession>A0A429ZKS3</accession>
<feature type="transmembrane region" description="Helical" evidence="6">
    <location>
        <begin position="130"/>
        <end position="151"/>
    </location>
</feature>
<evidence type="ECO:0000313" key="8">
    <source>
        <dbReference type="Proteomes" id="UP000288490"/>
    </source>
</evidence>
<dbReference type="AlphaFoldDB" id="A0A429ZKS3"/>
<dbReference type="EMBL" id="NGJT01000009">
    <property type="protein sequence ID" value="RST94294.1"/>
    <property type="molecule type" value="Genomic_DNA"/>
</dbReference>
<feature type="transmembrane region" description="Helical" evidence="6">
    <location>
        <begin position="207"/>
        <end position="228"/>
    </location>
</feature>
<feature type="transmembrane region" description="Helical" evidence="6">
    <location>
        <begin position="57"/>
        <end position="77"/>
    </location>
</feature>
<dbReference type="Proteomes" id="UP000288490">
    <property type="component" value="Unassembled WGS sequence"/>
</dbReference>
<gene>
    <name evidence="7" type="ORF">CBF36_06560</name>
</gene>
<feature type="transmembrane region" description="Helical" evidence="6">
    <location>
        <begin position="181"/>
        <end position="201"/>
    </location>
</feature>
<dbReference type="GO" id="GO:0005886">
    <property type="term" value="C:plasma membrane"/>
    <property type="evidence" value="ECO:0007669"/>
    <property type="project" value="UniProtKB-SubCell"/>
</dbReference>
<evidence type="ECO:0000313" key="7">
    <source>
        <dbReference type="EMBL" id="RST94294.1"/>
    </source>
</evidence>
<comment type="subcellular location">
    <subcellularLocation>
        <location evidence="1">Cell membrane</location>
        <topology evidence="1">Multi-pass membrane protein</topology>
    </subcellularLocation>
</comment>
<evidence type="ECO:0000256" key="2">
    <source>
        <dbReference type="ARBA" id="ARBA00022475"/>
    </source>
</evidence>
<dbReference type="GO" id="GO:0022857">
    <property type="term" value="F:transmembrane transporter activity"/>
    <property type="evidence" value="ECO:0007669"/>
    <property type="project" value="InterPro"/>
</dbReference>
<dbReference type="RefSeq" id="WP_125957655.1">
    <property type="nucleotide sequence ID" value="NZ_JAQEJV010000010.1"/>
</dbReference>
<proteinExistence type="predicted"/>
<evidence type="ECO:0000256" key="3">
    <source>
        <dbReference type="ARBA" id="ARBA00022692"/>
    </source>
</evidence>
<comment type="caution">
    <text evidence="7">The sequence shown here is derived from an EMBL/GenBank/DDBJ whole genome shotgun (WGS) entry which is preliminary data.</text>
</comment>
<keyword evidence="4 6" id="KW-1133">Transmembrane helix</keyword>
<keyword evidence="2" id="KW-1003">Cell membrane</keyword>
<reference evidence="7 8" key="1">
    <citation type="submission" date="2017-05" db="EMBL/GenBank/DDBJ databases">
        <title>Vagococcus spp. assemblies.</title>
        <authorList>
            <person name="Gulvik C.A."/>
        </authorList>
    </citation>
    <scope>NUCLEOTIDE SEQUENCE [LARGE SCALE GENOMIC DNA]</scope>
    <source>
        <strain evidence="7 8">SS1994</strain>
    </source>
</reference>
<dbReference type="PANTHER" id="PTHR32196">
    <property type="entry name" value="ABC TRANSPORTER PERMEASE PROTEIN YPHD-RELATED-RELATED"/>
    <property type="match status" value="1"/>
</dbReference>
<protein>
    <submittedName>
        <fullName evidence="7">ABC transporter permease</fullName>
    </submittedName>
</protein>
<keyword evidence="3 6" id="KW-0812">Transmembrane</keyword>
<name>A0A429ZKS3_9ENTE</name>
<evidence type="ECO:0000256" key="6">
    <source>
        <dbReference type="SAM" id="Phobius"/>
    </source>
</evidence>
<feature type="transmembrane region" description="Helical" evidence="6">
    <location>
        <begin position="84"/>
        <end position="103"/>
    </location>
</feature>
<feature type="transmembrane region" description="Helical" evidence="6">
    <location>
        <begin position="237"/>
        <end position="258"/>
    </location>
</feature>
<dbReference type="PANTHER" id="PTHR32196:SF69">
    <property type="entry name" value="BRANCHED-CHAIN AMINO ACID TRANSPORT SYSTEM, PERMEASE PROTEIN"/>
    <property type="match status" value="1"/>
</dbReference>
<dbReference type="OrthoDB" id="9778389at2"/>
<feature type="transmembrane region" description="Helical" evidence="6">
    <location>
        <begin position="264"/>
        <end position="281"/>
    </location>
</feature>
<evidence type="ECO:0000256" key="1">
    <source>
        <dbReference type="ARBA" id="ARBA00004651"/>
    </source>
</evidence>
<keyword evidence="8" id="KW-1185">Reference proteome</keyword>
<keyword evidence="5 6" id="KW-0472">Membrane</keyword>
<evidence type="ECO:0000256" key="4">
    <source>
        <dbReference type="ARBA" id="ARBA00022989"/>
    </source>
</evidence>
<evidence type="ECO:0000256" key="5">
    <source>
        <dbReference type="ARBA" id="ARBA00023136"/>
    </source>
</evidence>
<organism evidence="7 8">
    <name type="scientific">Vagococcus bubulae</name>
    <dbReference type="NCBI Taxonomy" id="1977868"/>
    <lineage>
        <taxon>Bacteria</taxon>
        <taxon>Bacillati</taxon>
        <taxon>Bacillota</taxon>
        <taxon>Bacilli</taxon>
        <taxon>Lactobacillales</taxon>
        <taxon>Enterococcaceae</taxon>
        <taxon>Vagococcus</taxon>
    </lineage>
</organism>
<dbReference type="Pfam" id="PF02653">
    <property type="entry name" value="BPD_transp_2"/>
    <property type="match status" value="1"/>
</dbReference>
<feature type="transmembrane region" description="Helical" evidence="6">
    <location>
        <begin position="12"/>
        <end position="28"/>
    </location>
</feature>